<dbReference type="Proteomes" id="UP000243540">
    <property type="component" value="Unassembled WGS sequence"/>
</dbReference>
<dbReference type="InterPro" id="IPR036388">
    <property type="entry name" value="WH-like_DNA-bd_sf"/>
</dbReference>
<accession>A0A1Y2ST29</accession>
<proteinExistence type="predicted"/>
<evidence type="ECO:0000313" key="2">
    <source>
        <dbReference type="EMBL" id="OTA29885.1"/>
    </source>
</evidence>
<evidence type="ECO:0000313" key="3">
    <source>
        <dbReference type="Proteomes" id="UP000243540"/>
    </source>
</evidence>
<reference evidence="2 3" key="1">
    <citation type="submission" date="2017-04" db="EMBL/GenBank/DDBJ databases">
        <title>Draft genome sequences of Alloscardovia macacae UMA81211 and UMA81212 isolated from the feces of a rhesus macaque (Macaca mulatta).</title>
        <authorList>
            <person name="Albert K."/>
            <person name="Sela D.A."/>
        </authorList>
    </citation>
    <scope>NUCLEOTIDE SEQUENCE [LARGE SCALE GENOMIC DNA]</scope>
    <source>
        <strain evidence="2 3">UMA81212</strain>
    </source>
</reference>
<dbReference type="EMBL" id="NEKC01000003">
    <property type="protein sequence ID" value="OTA29885.1"/>
    <property type="molecule type" value="Genomic_DNA"/>
</dbReference>
<dbReference type="Gene3D" id="1.10.10.10">
    <property type="entry name" value="Winged helix-like DNA-binding domain superfamily/Winged helix DNA-binding domain"/>
    <property type="match status" value="1"/>
</dbReference>
<dbReference type="AlphaFoldDB" id="A0A1Y2ST29"/>
<feature type="region of interest" description="Disordered" evidence="1">
    <location>
        <begin position="107"/>
        <end position="160"/>
    </location>
</feature>
<feature type="compositionally biased region" description="Basic residues" evidence="1">
    <location>
        <begin position="115"/>
        <end position="125"/>
    </location>
</feature>
<dbReference type="OrthoDB" id="5198554at2"/>
<organism evidence="2 3">
    <name type="scientific">Alloscardovia macacae</name>
    <dbReference type="NCBI Taxonomy" id="1160091"/>
    <lineage>
        <taxon>Bacteria</taxon>
        <taxon>Bacillati</taxon>
        <taxon>Actinomycetota</taxon>
        <taxon>Actinomycetes</taxon>
        <taxon>Bifidobacteriales</taxon>
        <taxon>Bifidobacteriaceae</taxon>
        <taxon>Alloscardovia</taxon>
    </lineage>
</organism>
<gene>
    <name evidence="2" type="ORF">B9T39_02055</name>
</gene>
<sequence>MSMQAEMKAWKNTEVKGATKFVLVYLARCAAHEDGRSAWPSKNTIARACGCSTRTVQSALRELQEKGLIRVSADQSYAVYDNQAVDGDAEPRFFISRSTVYDVTLPHGEDVSSRRTSRRALSRLSKRSEASESVSKTGAETTRDSRGGGENISPLGARGDVACGDADSRVQSVNQGRKFCAEGEKIFPPRGENISPNKQYININNNPLPPEEGAAGEADAVDGGFGLLERKRSAKSLTSDVRKHERRERVWYARLTAEHSLEEIEKAIDVSLSDRFLANLSRSWRLVYRHFGRFADRQKLASMPQRVSESRSGFAWERGKSALDVARAERALAARRERQRIEALGVDYEDVEVRVMARNWLTQHAELSAQEARDAFAPVLVAFLERRERRHLYSQAEVRAKLSSLPDVPLFEAKYGHKRLERNVREWLEAGDSDVQIREKWARYASQLSGRRV</sequence>
<name>A0A1Y2ST29_9BIFI</name>
<dbReference type="InterPro" id="IPR036390">
    <property type="entry name" value="WH_DNA-bd_sf"/>
</dbReference>
<dbReference type="RefSeq" id="WP_086106172.1">
    <property type="nucleotide sequence ID" value="NZ_NEKB01000014.1"/>
</dbReference>
<evidence type="ECO:0000256" key="1">
    <source>
        <dbReference type="SAM" id="MobiDB-lite"/>
    </source>
</evidence>
<evidence type="ECO:0008006" key="4">
    <source>
        <dbReference type="Google" id="ProtNLM"/>
    </source>
</evidence>
<dbReference type="SUPFAM" id="SSF46785">
    <property type="entry name" value="Winged helix' DNA-binding domain"/>
    <property type="match status" value="1"/>
</dbReference>
<dbReference type="Pfam" id="PF13730">
    <property type="entry name" value="HTH_36"/>
    <property type="match status" value="1"/>
</dbReference>
<dbReference type="STRING" id="1160091.B9T39_02055"/>
<protein>
    <recommendedName>
        <fullName evidence="4">Helix-turn-helix domain-containing protein</fullName>
    </recommendedName>
</protein>
<comment type="caution">
    <text evidence="2">The sequence shown here is derived from an EMBL/GenBank/DDBJ whole genome shotgun (WGS) entry which is preliminary data.</text>
</comment>